<reference evidence="1" key="1">
    <citation type="submission" date="2022-08" db="EMBL/GenBank/DDBJ databases">
        <title>Genome Sequence of Lecanicillium fungicola.</title>
        <authorList>
            <person name="Buettner E."/>
        </authorList>
    </citation>
    <scope>NUCLEOTIDE SEQUENCE</scope>
    <source>
        <strain evidence="1">Babe33</strain>
    </source>
</reference>
<dbReference type="Proteomes" id="UP001143910">
    <property type="component" value="Unassembled WGS sequence"/>
</dbReference>
<evidence type="ECO:0000313" key="1">
    <source>
        <dbReference type="EMBL" id="KAJ2969143.1"/>
    </source>
</evidence>
<accession>A0ACC1MRH5</accession>
<name>A0ACC1MRH5_9HYPO</name>
<organism evidence="1 2">
    <name type="scientific">Zarea fungicola</name>
    <dbReference type="NCBI Taxonomy" id="93591"/>
    <lineage>
        <taxon>Eukaryota</taxon>
        <taxon>Fungi</taxon>
        <taxon>Dikarya</taxon>
        <taxon>Ascomycota</taxon>
        <taxon>Pezizomycotina</taxon>
        <taxon>Sordariomycetes</taxon>
        <taxon>Hypocreomycetidae</taxon>
        <taxon>Hypocreales</taxon>
        <taxon>Cordycipitaceae</taxon>
        <taxon>Zarea</taxon>
    </lineage>
</organism>
<protein>
    <submittedName>
        <fullName evidence="1">Uncharacterized protein</fullName>
    </submittedName>
</protein>
<gene>
    <name evidence="1" type="ORF">NQ176_g8824</name>
</gene>
<sequence length="101" mass="11571">MTANGTSSANGTNSTNGINGTNGVHQESKFDPNFTQHVIDLMSPETKPRHREILTSLIRHMHDFCREVELKQDEWILGVNYVNSLGQAYQKNRNETWRPCR</sequence>
<dbReference type="EMBL" id="JANJQO010001814">
    <property type="protein sequence ID" value="KAJ2969143.1"/>
    <property type="molecule type" value="Genomic_DNA"/>
</dbReference>
<comment type="caution">
    <text evidence="1">The sequence shown here is derived from an EMBL/GenBank/DDBJ whole genome shotgun (WGS) entry which is preliminary data.</text>
</comment>
<keyword evidence="2" id="KW-1185">Reference proteome</keyword>
<evidence type="ECO:0000313" key="2">
    <source>
        <dbReference type="Proteomes" id="UP001143910"/>
    </source>
</evidence>
<proteinExistence type="predicted"/>